<keyword evidence="4 6" id="KW-0862">Zinc</keyword>
<feature type="zinc finger region" description="CR-type" evidence="6">
    <location>
        <begin position="141"/>
        <end position="222"/>
    </location>
</feature>
<organism evidence="10 11">
    <name type="scientific">Metschnikowia bicuspidata var. bicuspidata NRRL YB-4993</name>
    <dbReference type="NCBI Taxonomy" id="869754"/>
    <lineage>
        <taxon>Eukaryota</taxon>
        <taxon>Fungi</taxon>
        <taxon>Dikarya</taxon>
        <taxon>Ascomycota</taxon>
        <taxon>Saccharomycotina</taxon>
        <taxon>Pichiomycetes</taxon>
        <taxon>Metschnikowiaceae</taxon>
        <taxon>Metschnikowia</taxon>
    </lineage>
</organism>
<dbReference type="SUPFAM" id="SSF57938">
    <property type="entry name" value="DnaJ/Hsp40 cysteine-rich domain"/>
    <property type="match status" value="1"/>
</dbReference>
<dbReference type="PANTHER" id="PTHR43888">
    <property type="entry name" value="DNAJ-LIKE-2, ISOFORM A-RELATED"/>
    <property type="match status" value="1"/>
</dbReference>
<dbReference type="Gene3D" id="1.10.287.110">
    <property type="entry name" value="DnaJ domain"/>
    <property type="match status" value="1"/>
</dbReference>
<dbReference type="InterPro" id="IPR008971">
    <property type="entry name" value="HSP40/DnaJ_pept-bd"/>
</dbReference>
<dbReference type="InterPro" id="IPR044713">
    <property type="entry name" value="DNJA1/2-like"/>
</dbReference>
<evidence type="ECO:0000256" key="7">
    <source>
        <dbReference type="SAM" id="SignalP"/>
    </source>
</evidence>
<dbReference type="OrthoDB" id="550424at2759"/>
<dbReference type="InterPro" id="IPR001623">
    <property type="entry name" value="DnaJ_domain"/>
</dbReference>
<keyword evidence="3 6" id="KW-0863">Zinc-finger</keyword>
<dbReference type="InterPro" id="IPR001305">
    <property type="entry name" value="HSP_DnaJ_Cys-rich_dom"/>
</dbReference>
<comment type="caution">
    <text evidence="10">The sequence shown here is derived from an EMBL/GenBank/DDBJ whole genome shotgun (WGS) entry which is preliminary data.</text>
</comment>
<dbReference type="FunFam" id="2.10.230.10:FF:000001">
    <property type="entry name" value="DnaJ subfamily A member 2"/>
    <property type="match status" value="1"/>
</dbReference>
<dbReference type="Gene3D" id="2.60.260.20">
    <property type="entry name" value="Urease metallochaperone UreE, N-terminal domain"/>
    <property type="match status" value="2"/>
</dbReference>
<dbReference type="GO" id="GO:0008270">
    <property type="term" value="F:zinc ion binding"/>
    <property type="evidence" value="ECO:0007669"/>
    <property type="project" value="UniProtKB-KW"/>
</dbReference>
<name>A0A1A0HH68_9ASCO</name>
<dbReference type="Pfam" id="PF01556">
    <property type="entry name" value="DnaJ_C"/>
    <property type="match status" value="1"/>
</dbReference>
<feature type="chain" id="PRO_5008291801" evidence="7">
    <location>
        <begin position="20"/>
        <end position="359"/>
    </location>
</feature>
<dbReference type="PRINTS" id="PR00625">
    <property type="entry name" value="JDOMAIN"/>
</dbReference>
<evidence type="ECO:0000256" key="5">
    <source>
        <dbReference type="ARBA" id="ARBA00023186"/>
    </source>
</evidence>
<sequence>MIAVRLISMACLLACLVAAGLDPYEVLGVPRDADDRTIKSQYRQLSKQYHPDKNPDPEAHERFLQVGEAYGILDDPQKRENYDKYGDPDGGAGQQGGFNDIFNQFFHGGHAGFGGQRQQRQQRGGDTQVVVRLSLQDFYVGKDLEFSVHMLNICAACSGSGSADSKRKTCGKCSGSGMFTQTVQFGPMIQRVQTPCDQCQGSGSTIANKCQACGGARVQKAPRNYSVFVAPGTPKGHTHVLEGEGDQSPDWVPGNLNIRFVEAEHENWGFRRVGDHLYRTEVLTAQEAGAGGWQREIRMFDDEVVTLRRDKGHAVMDGQVDIIKGHGMPHAHDHDEYGHLYVDYKVLPVGAAALEKDEL</sequence>
<dbReference type="CDD" id="cd10719">
    <property type="entry name" value="DnaJ_zf"/>
    <property type="match status" value="1"/>
</dbReference>
<dbReference type="SUPFAM" id="SSF49493">
    <property type="entry name" value="HSP40/DnaJ peptide-binding domain"/>
    <property type="match status" value="2"/>
</dbReference>
<evidence type="ECO:0000256" key="3">
    <source>
        <dbReference type="ARBA" id="ARBA00022771"/>
    </source>
</evidence>
<evidence type="ECO:0000256" key="4">
    <source>
        <dbReference type="ARBA" id="ARBA00022833"/>
    </source>
</evidence>
<proteinExistence type="predicted"/>
<evidence type="ECO:0000256" key="1">
    <source>
        <dbReference type="ARBA" id="ARBA00022723"/>
    </source>
</evidence>
<feature type="domain" description="CR-type" evidence="9">
    <location>
        <begin position="141"/>
        <end position="222"/>
    </location>
</feature>
<dbReference type="RefSeq" id="XP_018714005.1">
    <property type="nucleotide sequence ID" value="XM_018855527.1"/>
</dbReference>
<dbReference type="InterPro" id="IPR036869">
    <property type="entry name" value="J_dom_sf"/>
</dbReference>
<dbReference type="SUPFAM" id="SSF46565">
    <property type="entry name" value="Chaperone J-domain"/>
    <property type="match status" value="1"/>
</dbReference>
<dbReference type="GO" id="GO:0006457">
    <property type="term" value="P:protein folding"/>
    <property type="evidence" value="ECO:0007669"/>
    <property type="project" value="InterPro"/>
</dbReference>
<protein>
    <submittedName>
        <fullName evidence="10">DnaJ-domain-containing protein</fullName>
    </submittedName>
</protein>
<dbReference type="Pfam" id="PF00684">
    <property type="entry name" value="DnaJ_CXXCXGXG"/>
    <property type="match status" value="1"/>
</dbReference>
<evidence type="ECO:0000259" key="9">
    <source>
        <dbReference type="PROSITE" id="PS51188"/>
    </source>
</evidence>
<dbReference type="SMART" id="SM00271">
    <property type="entry name" value="DnaJ"/>
    <property type="match status" value="1"/>
</dbReference>
<dbReference type="InterPro" id="IPR002939">
    <property type="entry name" value="DnaJ_C"/>
</dbReference>
<reference evidence="10 11" key="1">
    <citation type="submission" date="2016-05" db="EMBL/GenBank/DDBJ databases">
        <title>Comparative genomics of biotechnologically important yeasts.</title>
        <authorList>
            <consortium name="DOE Joint Genome Institute"/>
            <person name="Riley R."/>
            <person name="Haridas S."/>
            <person name="Wolfe K.H."/>
            <person name="Lopes M.R."/>
            <person name="Hittinger C.T."/>
            <person name="Goker M."/>
            <person name="Salamov A."/>
            <person name="Wisecaver J."/>
            <person name="Long T.M."/>
            <person name="Aerts A.L."/>
            <person name="Barry K."/>
            <person name="Choi C."/>
            <person name="Clum A."/>
            <person name="Coughlan A.Y."/>
            <person name="Deshpande S."/>
            <person name="Douglass A.P."/>
            <person name="Hanson S.J."/>
            <person name="Klenk H.-P."/>
            <person name="LaButti K."/>
            <person name="Lapidus A."/>
            <person name="Lindquist E."/>
            <person name="Lipzen A."/>
            <person name="Meier-kolthoff J.P."/>
            <person name="Ohm R.A."/>
            <person name="Otillar R.P."/>
            <person name="Pangilinan J."/>
            <person name="Peng Y."/>
            <person name="Rokas A."/>
            <person name="Rosa C.A."/>
            <person name="Scheuner C."/>
            <person name="Sibirny A.A."/>
            <person name="Slot J.C."/>
            <person name="Stielow J.B."/>
            <person name="Sun H."/>
            <person name="Kurtzman C.P."/>
            <person name="Blackwell M."/>
            <person name="Grigoriev I.V."/>
            <person name="Jeffries T.W."/>
        </authorList>
    </citation>
    <scope>NUCLEOTIDE SEQUENCE [LARGE SCALE GENOMIC DNA]</scope>
    <source>
        <strain evidence="10 11">NRRL YB-4993</strain>
    </source>
</reference>
<keyword evidence="11" id="KW-1185">Reference proteome</keyword>
<dbReference type="STRING" id="869754.A0A1A0HH68"/>
<dbReference type="CDD" id="cd06257">
    <property type="entry name" value="DnaJ"/>
    <property type="match status" value="1"/>
</dbReference>
<keyword evidence="7" id="KW-0732">Signal</keyword>
<dbReference type="InterPro" id="IPR036410">
    <property type="entry name" value="HSP_DnaJ_Cys-rich_dom_sf"/>
</dbReference>
<keyword evidence="5" id="KW-0143">Chaperone</keyword>
<evidence type="ECO:0000256" key="6">
    <source>
        <dbReference type="PROSITE-ProRule" id="PRU00546"/>
    </source>
</evidence>
<feature type="signal peptide" evidence="7">
    <location>
        <begin position="1"/>
        <end position="19"/>
    </location>
</feature>
<dbReference type="PROSITE" id="PS51188">
    <property type="entry name" value="ZF_CR"/>
    <property type="match status" value="1"/>
</dbReference>
<dbReference type="GO" id="GO:0030544">
    <property type="term" value="F:Hsp70 protein binding"/>
    <property type="evidence" value="ECO:0007669"/>
    <property type="project" value="InterPro"/>
</dbReference>
<keyword evidence="2" id="KW-0677">Repeat</keyword>
<evidence type="ECO:0000313" key="10">
    <source>
        <dbReference type="EMBL" id="OBA23524.1"/>
    </source>
</evidence>
<dbReference type="Proteomes" id="UP000092555">
    <property type="component" value="Unassembled WGS sequence"/>
</dbReference>
<dbReference type="Gene3D" id="2.10.230.10">
    <property type="entry name" value="Heat shock protein DnaJ, cysteine-rich domain"/>
    <property type="match status" value="1"/>
</dbReference>
<dbReference type="PROSITE" id="PS50076">
    <property type="entry name" value="DNAJ_2"/>
    <property type="match status" value="1"/>
</dbReference>
<gene>
    <name evidence="10" type="ORF">METBIDRAFT_29973</name>
</gene>
<dbReference type="GO" id="GO:0051082">
    <property type="term" value="F:unfolded protein binding"/>
    <property type="evidence" value="ECO:0007669"/>
    <property type="project" value="InterPro"/>
</dbReference>
<dbReference type="GeneID" id="30028503"/>
<evidence type="ECO:0000259" key="8">
    <source>
        <dbReference type="PROSITE" id="PS50076"/>
    </source>
</evidence>
<evidence type="ECO:0000313" key="11">
    <source>
        <dbReference type="Proteomes" id="UP000092555"/>
    </source>
</evidence>
<evidence type="ECO:0000256" key="2">
    <source>
        <dbReference type="ARBA" id="ARBA00022737"/>
    </source>
</evidence>
<feature type="domain" description="J" evidence="8">
    <location>
        <begin position="22"/>
        <end position="86"/>
    </location>
</feature>
<dbReference type="AlphaFoldDB" id="A0A1A0HH68"/>
<accession>A0A1A0HH68</accession>
<dbReference type="EMBL" id="LXTC01000001">
    <property type="protein sequence ID" value="OBA23524.1"/>
    <property type="molecule type" value="Genomic_DNA"/>
</dbReference>
<dbReference type="Pfam" id="PF00226">
    <property type="entry name" value="DnaJ"/>
    <property type="match status" value="1"/>
</dbReference>
<keyword evidence="1 6" id="KW-0479">Metal-binding</keyword>